<name>A0A2G5SBK7_9PELO</name>
<dbReference type="OrthoDB" id="1708823at2759"/>
<protein>
    <recommendedName>
        <fullName evidence="1">THIF-type NAD/FAD binding fold domain-containing protein</fullName>
    </recommendedName>
</protein>
<sequence length="157" mass="17070">MVTSKLFDPSNRYDRQVRLWGEEGQASIGSTSACVLGSDSLATETLKSLVLAGVQSFYIVDDARVEQADIGQNFFLHMDDIGRSRAEATLEKLTELNPSVLGSSSCQSSTALTQEDVEKLATFSVVVAVNQTEEVDANSLKFCTTFPYRLYVSSPAV</sequence>
<dbReference type="InterPro" id="IPR035985">
    <property type="entry name" value="Ubiquitin-activating_enz"/>
</dbReference>
<dbReference type="EMBL" id="PDUG01000023">
    <property type="protein sequence ID" value="PIC12455.1"/>
    <property type="molecule type" value="Genomic_DNA"/>
</dbReference>
<dbReference type="Pfam" id="PF00899">
    <property type="entry name" value="ThiF"/>
    <property type="match status" value="1"/>
</dbReference>
<dbReference type="AlphaFoldDB" id="A0A2G5SBK7"/>
<dbReference type="InterPro" id="IPR045886">
    <property type="entry name" value="ThiF/MoeB/HesA"/>
</dbReference>
<dbReference type="InterPro" id="IPR000594">
    <property type="entry name" value="ThiF_NAD_FAD-bd"/>
</dbReference>
<feature type="domain" description="THIF-type NAD/FAD binding fold" evidence="1">
    <location>
        <begin position="13"/>
        <end position="110"/>
    </location>
</feature>
<evidence type="ECO:0000313" key="2">
    <source>
        <dbReference type="EMBL" id="PIC12455.1"/>
    </source>
</evidence>
<dbReference type="GO" id="GO:0005737">
    <property type="term" value="C:cytoplasm"/>
    <property type="evidence" value="ECO:0007669"/>
    <property type="project" value="TreeGrafter"/>
</dbReference>
<keyword evidence="3" id="KW-1185">Reference proteome</keyword>
<organism evidence="2 3">
    <name type="scientific">Caenorhabditis nigoni</name>
    <dbReference type="NCBI Taxonomy" id="1611254"/>
    <lineage>
        <taxon>Eukaryota</taxon>
        <taxon>Metazoa</taxon>
        <taxon>Ecdysozoa</taxon>
        <taxon>Nematoda</taxon>
        <taxon>Chromadorea</taxon>
        <taxon>Rhabditida</taxon>
        <taxon>Rhabditina</taxon>
        <taxon>Rhabditomorpha</taxon>
        <taxon>Rhabditoidea</taxon>
        <taxon>Rhabditidae</taxon>
        <taxon>Peloderinae</taxon>
        <taxon>Caenorhabditis</taxon>
    </lineage>
</organism>
<dbReference type="PANTHER" id="PTHR10953">
    <property type="entry name" value="UBIQUITIN-ACTIVATING ENZYME E1"/>
    <property type="match status" value="1"/>
</dbReference>
<dbReference type="PROSITE" id="PS51257">
    <property type="entry name" value="PROKAR_LIPOPROTEIN"/>
    <property type="match status" value="1"/>
</dbReference>
<dbReference type="STRING" id="1611254.A0A2G5SBK7"/>
<dbReference type="GO" id="GO:0045116">
    <property type="term" value="P:protein neddylation"/>
    <property type="evidence" value="ECO:0007669"/>
    <property type="project" value="TreeGrafter"/>
</dbReference>
<dbReference type="SUPFAM" id="SSF69572">
    <property type="entry name" value="Activating enzymes of the ubiquitin-like proteins"/>
    <property type="match status" value="1"/>
</dbReference>
<reference evidence="3" key="1">
    <citation type="submission" date="2017-10" db="EMBL/GenBank/DDBJ databases">
        <title>Rapid genome shrinkage in a self-fertile nematode reveals novel sperm competition proteins.</title>
        <authorList>
            <person name="Yin D."/>
            <person name="Schwarz E.M."/>
            <person name="Thomas C.G."/>
            <person name="Felde R.L."/>
            <person name="Korf I.F."/>
            <person name="Cutter A.D."/>
            <person name="Schartner C.M."/>
            <person name="Ralston E.J."/>
            <person name="Meyer B.J."/>
            <person name="Haag E.S."/>
        </authorList>
    </citation>
    <scope>NUCLEOTIDE SEQUENCE [LARGE SCALE GENOMIC DNA]</scope>
    <source>
        <strain evidence="3">JU1422</strain>
    </source>
</reference>
<dbReference type="Proteomes" id="UP000230233">
    <property type="component" value="Unassembled WGS sequence"/>
</dbReference>
<dbReference type="PANTHER" id="PTHR10953:SF29">
    <property type="entry name" value="NEDD8-ACTIVATING ENZYME E1 REGULATORY SUBUNIT"/>
    <property type="match status" value="1"/>
</dbReference>
<accession>A0A2G5SBK7</accession>
<proteinExistence type="predicted"/>
<evidence type="ECO:0000313" key="3">
    <source>
        <dbReference type="Proteomes" id="UP000230233"/>
    </source>
</evidence>
<evidence type="ECO:0000259" key="1">
    <source>
        <dbReference type="Pfam" id="PF00899"/>
    </source>
</evidence>
<dbReference type="GO" id="GO:0019781">
    <property type="term" value="F:NEDD8 activating enzyme activity"/>
    <property type="evidence" value="ECO:0007669"/>
    <property type="project" value="TreeGrafter"/>
</dbReference>
<dbReference type="Gene3D" id="3.40.50.720">
    <property type="entry name" value="NAD(P)-binding Rossmann-like Domain"/>
    <property type="match status" value="1"/>
</dbReference>
<gene>
    <name evidence="2" type="ORF">B9Z55_028460</name>
</gene>
<comment type="caution">
    <text evidence="2">The sequence shown here is derived from an EMBL/GenBank/DDBJ whole genome shotgun (WGS) entry which is preliminary data.</text>
</comment>